<dbReference type="EMBL" id="JBHUPC010000012">
    <property type="protein sequence ID" value="MFD2891597.1"/>
    <property type="molecule type" value="Genomic_DNA"/>
</dbReference>
<dbReference type="InterPro" id="IPR019109">
    <property type="entry name" value="MamF_MmsF"/>
</dbReference>
<keyword evidence="2 5" id="KW-0812">Transmembrane</keyword>
<name>A0ABW5YLF7_9FLAO</name>
<comment type="caution">
    <text evidence="6">The sequence shown here is derived from an EMBL/GenBank/DDBJ whole genome shotgun (WGS) entry which is preliminary data.</text>
</comment>
<protein>
    <submittedName>
        <fullName evidence="6">DUF4870 domain-containing protein</fullName>
    </submittedName>
</protein>
<feature type="transmembrane region" description="Helical" evidence="5">
    <location>
        <begin position="59"/>
        <end position="83"/>
    </location>
</feature>
<feature type="transmembrane region" description="Helical" evidence="5">
    <location>
        <begin position="103"/>
        <end position="130"/>
    </location>
</feature>
<evidence type="ECO:0000313" key="6">
    <source>
        <dbReference type="EMBL" id="MFD2891597.1"/>
    </source>
</evidence>
<gene>
    <name evidence="6" type="ORF">ACFS5J_06160</name>
</gene>
<evidence type="ECO:0000256" key="4">
    <source>
        <dbReference type="ARBA" id="ARBA00023136"/>
    </source>
</evidence>
<keyword evidence="4 5" id="KW-0472">Membrane</keyword>
<evidence type="ECO:0000256" key="1">
    <source>
        <dbReference type="ARBA" id="ARBA00004141"/>
    </source>
</evidence>
<reference evidence="7" key="1">
    <citation type="journal article" date="2019" name="Int. J. Syst. Evol. Microbiol.">
        <title>The Global Catalogue of Microorganisms (GCM) 10K type strain sequencing project: providing services to taxonomists for standard genome sequencing and annotation.</title>
        <authorList>
            <consortium name="The Broad Institute Genomics Platform"/>
            <consortium name="The Broad Institute Genome Sequencing Center for Infectious Disease"/>
            <person name="Wu L."/>
            <person name="Ma J."/>
        </authorList>
    </citation>
    <scope>NUCLEOTIDE SEQUENCE [LARGE SCALE GENOMIC DNA]</scope>
    <source>
        <strain evidence="7">KCTC 22671</strain>
    </source>
</reference>
<dbReference type="Proteomes" id="UP001597534">
    <property type="component" value="Unassembled WGS sequence"/>
</dbReference>
<evidence type="ECO:0000256" key="3">
    <source>
        <dbReference type="ARBA" id="ARBA00022989"/>
    </source>
</evidence>
<keyword evidence="7" id="KW-1185">Reference proteome</keyword>
<sequence length="151" mass="16933">METTNEKSLATITHLSALSQYIIPLGNYIFPILIWSTNKDKSKFIDFNGKQVLNFQLSVLVYTLVFVAVSISAFLCFSVETINKIDFSQNNFDVTEVLSTQNITGPLIVGITAIVLLVIMKVTEFILLIYGATKAANNEHYNYPLTINFIK</sequence>
<comment type="subcellular location">
    <subcellularLocation>
        <location evidence="1">Membrane</location>
        <topology evidence="1">Multi-pass membrane protein</topology>
    </subcellularLocation>
</comment>
<feature type="transmembrane region" description="Helical" evidence="5">
    <location>
        <begin position="20"/>
        <end position="38"/>
    </location>
</feature>
<accession>A0ABW5YLF7</accession>
<keyword evidence="3 5" id="KW-1133">Transmembrane helix</keyword>
<evidence type="ECO:0000256" key="2">
    <source>
        <dbReference type="ARBA" id="ARBA00022692"/>
    </source>
</evidence>
<dbReference type="Pfam" id="PF09685">
    <property type="entry name" value="MamF_MmsF"/>
    <property type="match status" value="1"/>
</dbReference>
<evidence type="ECO:0000256" key="5">
    <source>
        <dbReference type="SAM" id="Phobius"/>
    </source>
</evidence>
<proteinExistence type="predicted"/>
<evidence type="ECO:0000313" key="7">
    <source>
        <dbReference type="Proteomes" id="UP001597534"/>
    </source>
</evidence>
<organism evidence="6 7">
    <name type="scientific">Flavobacterium chuncheonense</name>
    <dbReference type="NCBI Taxonomy" id="2026653"/>
    <lineage>
        <taxon>Bacteria</taxon>
        <taxon>Pseudomonadati</taxon>
        <taxon>Bacteroidota</taxon>
        <taxon>Flavobacteriia</taxon>
        <taxon>Flavobacteriales</taxon>
        <taxon>Flavobacteriaceae</taxon>
        <taxon>Flavobacterium</taxon>
    </lineage>
</organism>
<dbReference type="RefSeq" id="WP_379811179.1">
    <property type="nucleotide sequence ID" value="NZ_JBHUPC010000012.1"/>
</dbReference>